<gene>
    <name evidence="2" type="ORF">MMSR116_24840</name>
</gene>
<dbReference type="OrthoDB" id="9851597at2"/>
<evidence type="ECO:0000256" key="1">
    <source>
        <dbReference type="SAM" id="Phobius"/>
    </source>
</evidence>
<protein>
    <submittedName>
        <fullName evidence="2">Uncharacterized protein</fullName>
    </submittedName>
</protein>
<reference evidence="2 3" key="1">
    <citation type="journal article" date="2012" name="Genet. Mol. Biol.">
        <title>Analysis of 16S rRNA and mxaF genes revealing insights into Methylobacterium niche-specific plant association.</title>
        <authorList>
            <person name="Dourado M.N."/>
            <person name="Andreote F.D."/>
            <person name="Dini-Andreote F."/>
            <person name="Conti R."/>
            <person name="Araujo J.M."/>
            <person name="Araujo W.L."/>
        </authorList>
    </citation>
    <scope>NUCLEOTIDE SEQUENCE [LARGE SCALE GENOMIC DNA]</scope>
    <source>
        <strain evidence="2 3">SR1.6/6</strain>
    </source>
</reference>
<sequence length="81" mass="9129">MLYILTAALGVVVARRFHWIGIFAVSTILAVAIGVEGAIHDRTLLKVLRRDWEVMITLQASYAAHLLWDAYGRHLMARIGR</sequence>
<evidence type="ECO:0000313" key="2">
    <source>
        <dbReference type="EMBL" id="QGY04771.1"/>
    </source>
</evidence>
<dbReference type="Proteomes" id="UP000012488">
    <property type="component" value="Chromosome"/>
</dbReference>
<dbReference type="EMBL" id="CP043538">
    <property type="protein sequence ID" value="QGY04771.1"/>
    <property type="molecule type" value="Genomic_DNA"/>
</dbReference>
<keyword evidence="1" id="KW-0812">Transmembrane</keyword>
<organism evidence="2 3">
    <name type="scientific">Methylobacterium mesophilicum SR1.6/6</name>
    <dbReference type="NCBI Taxonomy" id="908290"/>
    <lineage>
        <taxon>Bacteria</taxon>
        <taxon>Pseudomonadati</taxon>
        <taxon>Pseudomonadota</taxon>
        <taxon>Alphaproteobacteria</taxon>
        <taxon>Hyphomicrobiales</taxon>
        <taxon>Methylobacteriaceae</taxon>
        <taxon>Methylobacterium</taxon>
    </lineage>
</organism>
<dbReference type="RefSeq" id="WP_010685497.1">
    <property type="nucleotide sequence ID" value="NZ_CP043538.1"/>
</dbReference>
<feature type="transmembrane region" description="Helical" evidence="1">
    <location>
        <begin position="20"/>
        <end position="39"/>
    </location>
</feature>
<keyword evidence="1" id="KW-1133">Transmembrane helix</keyword>
<reference evidence="2 3" key="2">
    <citation type="journal article" date="2013" name="Genome Announc.">
        <title>Draft Genome Sequence of Methylobacterium mesophilicum Strain SR1.6/6, Isolated from Citrus sinensis.</title>
        <authorList>
            <person name="Marinho Almeida D."/>
            <person name="Dini-Andreote F."/>
            <person name="Camargo Neves A.A."/>
            <person name="Juca Ramos R.T."/>
            <person name="Andreote F.D."/>
            <person name="Carneiro A.R."/>
            <person name="Oliveira de Souza Lima A."/>
            <person name="Caracciolo Gomes de Sa P.H."/>
            <person name="Ribeiro Barbosa M.S."/>
            <person name="Araujo W.L."/>
            <person name="Silva A."/>
        </authorList>
    </citation>
    <scope>NUCLEOTIDE SEQUENCE [LARGE SCALE GENOMIC DNA]</scope>
    <source>
        <strain evidence="2 3">SR1.6/6</strain>
    </source>
</reference>
<accession>A0A6B9FQ98</accession>
<proteinExistence type="predicted"/>
<evidence type="ECO:0000313" key="3">
    <source>
        <dbReference type="Proteomes" id="UP000012488"/>
    </source>
</evidence>
<dbReference type="KEGG" id="mmes:MMSR116_24840"/>
<dbReference type="AlphaFoldDB" id="A0A6B9FQ98"/>
<name>A0A6B9FQ98_9HYPH</name>
<keyword evidence="1" id="KW-0472">Membrane</keyword>